<comment type="caution">
    <text evidence="2">The sequence shown here is derived from an EMBL/GenBank/DDBJ whole genome shotgun (WGS) entry which is preliminary data.</text>
</comment>
<feature type="compositionally biased region" description="Low complexity" evidence="1">
    <location>
        <begin position="14"/>
        <end position="49"/>
    </location>
</feature>
<accession>A0AAN9GA59</accession>
<sequence>MAPTCDTLSRCSDNTASTTNNNNTTTQRSPVSAKTETTSKTSSSSTSSKRLLDVNLCLEDPEPFYGMFNSSETEADWAHIRLSSPRCGTTSTSTSTSSTRSPSSSPSPPSSSIPEASETFQRAMKQLGEVQETAGSRGGARPKDKKTSSSSTSSASSSSSSSSSLKSSKVVKKSASFSAAELSSSSSSSSSSDAAGSLAAEVKRRMSVPCVRSSKHVQWVDQAGVAQLVSVRLIRPRLAKGEKEETRTPSPSRSILRRLTGRH</sequence>
<evidence type="ECO:0000313" key="3">
    <source>
        <dbReference type="Proteomes" id="UP001374579"/>
    </source>
</evidence>
<feature type="compositionally biased region" description="Low complexity" evidence="1">
    <location>
        <begin position="85"/>
        <end position="104"/>
    </location>
</feature>
<gene>
    <name evidence="2" type="ORF">V1264_023798</name>
</gene>
<feature type="compositionally biased region" description="Low complexity" evidence="1">
    <location>
        <begin position="148"/>
        <end position="200"/>
    </location>
</feature>
<dbReference type="AlphaFoldDB" id="A0AAN9GA59"/>
<feature type="region of interest" description="Disordered" evidence="1">
    <location>
        <begin position="130"/>
        <end position="207"/>
    </location>
</feature>
<feature type="region of interest" description="Disordered" evidence="1">
    <location>
        <begin position="85"/>
        <end position="117"/>
    </location>
</feature>
<organism evidence="2 3">
    <name type="scientific">Littorina saxatilis</name>
    <dbReference type="NCBI Taxonomy" id="31220"/>
    <lineage>
        <taxon>Eukaryota</taxon>
        <taxon>Metazoa</taxon>
        <taxon>Spiralia</taxon>
        <taxon>Lophotrochozoa</taxon>
        <taxon>Mollusca</taxon>
        <taxon>Gastropoda</taxon>
        <taxon>Caenogastropoda</taxon>
        <taxon>Littorinimorpha</taxon>
        <taxon>Littorinoidea</taxon>
        <taxon>Littorinidae</taxon>
        <taxon>Littorina</taxon>
    </lineage>
</organism>
<protein>
    <submittedName>
        <fullName evidence="2">Uncharacterized protein</fullName>
    </submittedName>
</protein>
<feature type="compositionally biased region" description="Polar residues" evidence="1">
    <location>
        <begin position="1"/>
        <end position="13"/>
    </location>
</feature>
<feature type="region of interest" description="Disordered" evidence="1">
    <location>
        <begin position="1"/>
        <end position="49"/>
    </location>
</feature>
<reference evidence="2 3" key="1">
    <citation type="submission" date="2024-02" db="EMBL/GenBank/DDBJ databases">
        <title>Chromosome-scale genome assembly of the rough periwinkle Littorina saxatilis.</title>
        <authorList>
            <person name="De Jode A."/>
            <person name="Faria R."/>
            <person name="Formenti G."/>
            <person name="Sims Y."/>
            <person name="Smith T.P."/>
            <person name="Tracey A."/>
            <person name="Wood J.M.D."/>
            <person name="Zagrodzka Z.B."/>
            <person name="Johannesson K."/>
            <person name="Butlin R.K."/>
            <person name="Leder E.H."/>
        </authorList>
    </citation>
    <scope>NUCLEOTIDE SEQUENCE [LARGE SCALE GENOMIC DNA]</scope>
    <source>
        <strain evidence="2">Snail1</strain>
        <tissue evidence="2">Muscle</tissue>
    </source>
</reference>
<evidence type="ECO:0000256" key="1">
    <source>
        <dbReference type="SAM" id="MobiDB-lite"/>
    </source>
</evidence>
<dbReference type="Proteomes" id="UP001374579">
    <property type="component" value="Unassembled WGS sequence"/>
</dbReference>
<name>A0AAN9GA59_9CAEN</name>
<feature type="region of interest" description="Disordered" evidence="1">
    <location>
        <begin position="237"/>
        <end position="263"/>
    </location>
</feature>
<proteinExistence type="predicted"/>
<evidence type="ECO:0000313" key="2">
    <source>
        <dbReference type="EMBL" id="KAK7100936.1"/>
    </source>
</evidence>
<keyword evidence="3" id="KW-1185">Reference proteome</keyword>
<dbReference type="EMBL" id="JBAMIC010000011">
    <property type="protein sequence ID" value="KAK7100936.1"/>
    <property type="molecule type" value="Genomic_DNA"/>
</dbReference>